<feature type="transmembrane region" description="Helical" evidence="1">
    <location>
        <begin position="291"/>
        <end position="309"/>
    </location>
</feature>
<organism evidence="2 3">
    <name type="scientific">Hoyosella rhizosphaerae</name>
    <dbReference type="NCBI Taxonomy" id="1755582"/>
    <lineage>
        <taxon>Bacteria</taxon>
        <taxon>Bacillati</taxon>
        <taxon>Actinomycetota</taxon>
        <taxon>Actinomycetes</taxon>
        <taxon>Mycobacteriales</taxon>
        <taxon>Hoyosellaceae</taxon>
        <taxon>Hoyosella</taxon>
    </lineage>
</organism>
<feature type="transmembrane region" description="Helical" evidence="1">
    <location>
        <begin position="187"/>
        <end position="205"/>
    </location>
</feature>
<feature type="transmembrane region" description="Helical" evidence="1">
    <location>
        <begin position="428"/>
        <end position="447"/>
    </location>
</feature>
<keyword evidence="1" id="KW-0812">Transmembrane</keyword>
<feature type="transmembrane region" description="Helical" evidence="1">
    <location>
        <begin position="122"/>
        <end position="149"/>
    </location>
</feature>
<comment type="caution">
    <text evidence="2">The sequence shown here is derived from an EMBL/GenBank/DDBJ whole genome shotgun (WGS) entry which is preliminary data.</text>
</comment>
<evidence type="ECO:0000313" key="2">
    <source>
        <dbReference type="EMBL" id="GGC68803.1"/>
    </source>
</evidence>
<reference evidence="2" key="2">
    <citation type="submission" date="2020-09" db="EMBL/GenBank/DDBJ databases">
        <authorList>
            <person name="Sun Q."/>
            <person name="Zhou Y."/>
        </authorList>
    </citation>
    <scope>NUCLEOTIDE SEQUENCE</scope>
    <source>
        <strain evidence="2">CGMCC 1.15478</strain>
    </source>
</reference>
<protein>
    <submittedName>
        <fullName evidence="2">Exporter of polyketide antibiotics</fullName>
    </submittedName>
</protein>
<dbReference type="RefSeq" id="WP_188674430.1">
    <property type="nucleotide sequence ID" value="NZ_BMJH01000002.1"/>
</dbReference>
<feature type="transmembrane region" description="Helical" evidence="1">
    <location>
        <begin position="82"/>
        <end position="101"/>
    </location>
</feature>
<dbReference type="AlphaFoldDB" id="A0A916UDT7"/>
<feature type="transmembrane region" description="Helical" evidence="1">
    <location>
        <begin position="454"/>
        <end position="472"/>
    </location>
</feature>
<sequence length="520" mass="53671">MTGTATLLRILLRLNRTALVLWALILPTLLYLSGLSIAALYPTAQDRQAYAQMAELITVETAFTGPRNALHTLGGITVYESGWFLALGAAIASILIATRTTRGHEQTGVWELVRSGQIDKHAPLAATVILLGLLHSTIGALSVGALVAAGTDVPGALTFGFALVCIGLFFAAVALVSAQITSHTRGALAISFTVLGIAFTLRAIGDTGPTSLNLLSPLGIAQASSPFGTNNPLPLIALIALATVIAIGAGWLNAHRDLGEGIITERPGRPTANAFLLAPLGLHIRLARGRILAWTIGTVALMAAFGSMTTNVDEIVASSEATADIVRAFGEESFTAAFFVFALLILAAFAAACGISLALRVKIDEEEGRLGALAVAPRRRSYILAGYVATTIGGTLIVVMTGGAALAIGYGAAGDDWSLTGDILRAALSQWGAVALILAVAVLVAAARPSWSPLVWFGYTLAVVIALFGPIFDPPQWLLDTSPLLHTAVFPANAAGVLFGIAAVGVIAAGFGAFARRDLG</sequence>
<reference evidence="2" key="1">
    <citation type="journal article" date="2014" name="Int. J. Syst. Evol. Microbiol.">
        <title>Complete genome sequence of Corynebacterium casei LMG S-19264T (=DSM 44701T), isolated from a smear-ripened cheese.</title>
        <authorList>
            <consortium name="US DOE Joint Genome Institute (JGI-PGF)"/>
            <person name="Walter F."/>
            <person name="Albersmeier A."/>
            <person name="Kalinowski J."/>
            <person name="Ruckert C."/>
        </authorList>
    </citation>
    <scope>NUCLEOTIDE SEQUENCE</scope>
    <source>
        <strain evidence="2">CGMCC 1.15478</strain>
    </source>
</reference>
<feature type="transmembrane region" description="Helical" evidence="1">
    <location>
        <begin position="336"/>
        <end position="361"/>
    </location>
</feature>
<keyword evidence="1" id="KW-0472">Membrane</keyword>
<feature type="transmembrane region" description="Helical" evidence="1">
    <location>
        <begin position="492"/>
        <end position="515"/>
    </location>
</feature>
<proteinExistence type="predicted"/>
<feature type="transmembrane region" description="Helical" evidence="1">
    <location>
        <begin position="233"/>
        <end position="252"/>
    </location>
</feature>
<keyword evidence="3" id="KW-1185">Reference proteome</keyword>
<dbReference type="EMBL" id="BMJH01000002">
    <property type="protein sequence ID" value="GGC68803.1"/>
    <property type="molecule type" value="Genomic_DNA"/>
</dbReference>
<keyword evidence="1" id="KW-1133">Transmembrane helix</keyword>
<name>A0A916UDT7_9ACTN</name>
<evidence type="ECO:0000313" key="3">
    <source>
        <dbReference type="Proteomes" id="UP000641514"/>
    </source>
</evidence>
<feature type="transmembrane region" description="Helical" evidence="1">
    <location>
        <begin position="382"/>
        <end position="408"/>
    </location>
</feature>
<evidence type="ECO:0000256" key="1">
    <source>
        <dbReference type="SAM" id="Phobius"/>
    </source>
</evidence>
<dbReference type="Proteomes" id="UP000641514">
    <property type="component" value="Unassembled WGS sequence"/>
</dbReference>
<accession>A0A916UDT7</accession>
<gene>
    <name evidence="2" type="ORF">GCM10011410_22020</name>
</gene>
<feature type="transmembrane region" description="Helical" evidence="1">
    <location>
        <begin position="19"/>
        <end position="41"/>
    </location>
</feature>
<feature type="transmembrane region" description="Helical" evidence="1">
    <location>
        <begin position="155"/>
        <end position="175"/>
    </location>
</feature>